<accession>A0AAD4QNA8</accession>
<sequence length="171" mass="19590">MFEDGRNCSRIRGDGGWAEIHRIPTPCNDLTQHRLLKINFASLPYTVITMKVKVQFIWHRSIIVFYHIIVHSIARSASRHRPEAQNNHSQIQRRQRWADTVSNRETLASPSSPSLIPSPGLTSPQSRPPDALTRSCAETAETWLCDAKVSDGLKVYRDRLERFLRECSQAQ</sequence>
<name>A0AAD4QNA8_9AGAM</name>
<organism evidence="2 3">
    <name type="scientific">Multifurca ochricompacta</name>
    <dbReference type="NCBI Taxonomy" id="376703"/>
    <lineage>
        <taxon>Eukaryota</taxon>
        <taxon>Fungi</taxon>
        <taxon>Dikarya</taxon>
        <taxon>Basidiomycota</taxon>
        <taxon>Agaricomycotina</taxon>
        <taxon>Agaricomycetes</taxon>
        <taxon>Russulales</taxon>
        <taxon>Russulaceae</taxon>
        <taxon>Multifurca</taxon>
    </lineage>
</organism>
<evidence type="ECO:0000313" key="3">
    <source>
        <dbReference type="Proteomes" id="UP001203297"/>
    </source>
</evidence>
<evidence type="ECO:0000256" key="1">
    <source>
        <dbReference type="SAM" id="MobiDB-lite"/>
    </source>
</evidence>
<feature type="region of interest" description="Disordered" evidence="1">
    <location>
        <begin position="77"/>
        <end position="132"/>
    </location>
</feature>
<dbReference type="EMBL" id="WTXG01000009">
    <property type="protein sequence ID" value="KAI0303371.1"/>
    <property type="molecule type" value="Genomic_DNA"/>
</dbReference>
<keyword evidence="3" id="KW-1185">Reference proteome</keyword>
<dbReference type="AlphaFoldDB" id="A0AAD4QNA8"/>
<proteinExistence type="predicted"/>
<reference evidence="2" key="1">
    <citation type="journal article" date="2022" name="New Phytol.">
        <title>Evolutionary transition to the ectomycorrhizal habit in the genomes of a hyperdiverse lineage of mushroom-forming fungi.</title>
        <authorList>
            <person name="Looney B."/>
            <person name="Miyauchi S."/>
            <person name="Morin E."/>
            <person name="Drula E."/>
            <person name="Courty P.E."/>
            <person name="Kohler A."/>
            <person name="Kuo A."/>
            <person name="LaButti K."/>
            <person name="Pangilinan J."/>
            <person name="Lipzen A."/>
            <person name="Riley R."/>
            <person name="Andreopoulos W."/>
            <person name="He G."/>
            <person name="Johnson J."/>
            <person name="Nolan M."/>
            <person name="Tritt A."/>
            <person name="Barry K.W."/>
            <person name="Grigoriev I.V."/>
            <person name="Nagy L.G."/>
            <person name="Hibbett D."/>
            <person name="Henrissat B."/>
            <person name="Matheny P.B."/>
            <person name="Labbe J."/>
            <person name="Martin F.M."/>
        </authorList>
    </citation>
    <scope>NUCLEOTIDE SEQUENCE</scope>
    <source>
        <strain evidence="2">BPL690</strain>
    </source>
</reference>
<evidence type="ECO:0000313" key="2">
    <source>
        <dbReference type="EMBL" id="KAI0303371.1"/>
    </source>
</evidence>
<dbReference type="Proteomes" id="UP001203297">
    <property type="component" value="Unassembled WGS sequence"/>
</dbReference>
<comment type="caution">
    <text evidence="2">The sequence shown here is derived from an EMBL/GenBank/DDBJ whole genome shotgun (WGS) entry which is preliminary data.</text>
</comment>
<protein>
    <submittedName>
        <fullName evidence="2">Uncharacterized protein</fullName>
    </submittedName>
</protein>
<gene>
    <name evidence="2" type="ORF">B0F90DRAFT_1710491</name>
</gene>
<feature type="compositionally biased region" description="Low complexity" evidence="1">
    <location>
        <begin position="107"/>
        <end position="124"/>
    </location>
</feature>